<dbReference type="Pfam" id="PF19174">
    <property type="entry name" value="DUF5856"/>
    <property type="match status" value="1"/>
</dbReference>
<dbReference type="EMBL" id="KJ000058">
    <property type="protein sequence ID" value="AHJ86956.1"/>
    <property type="molecule type" value="Genomic_DNA"/>
</dbReference>
<sequence length="128" mass="14853">MKFEDFAKGGKSNEANRYLGLLMVSRSYFHSAHFETKSYARHKAYNFIFDELPDLIDKFGEQWLGFSGKPYVPDIPEQKTLPSDTIKMIELILTESDTIYDKIPRAIQNTVDEIVGAFYQLKYLLTLE</sequence>
<evidence type="ECO:0000313" key="2">
    <source>
        <dbReference type="Proteomes" id="UP000032000"/>
    </source>
</evidence>
<protein>
    <submittedName>
        <fullName evidence="1">Uncharacterized protein</fullName>
    </submittedName>
</protein>
<gene>
    <name evidence="1" type="ORF">STP4a_101</name>
</gene>
<organism evidence="1 2">
    <name type="scientific">Salmonella phage STP4-a</name>
    <dbReference type="NCBI Taxonomy" id="1445860"/>
    <lineage>
        <taxon>Viruses</taxon>
        <taxon>Duplodnaviria</taxon>
        <taxon>Heunggongvirae</taxon>
        <taxon>Uroviricota</taxon>
        <taxon>Caudoviricetes</taxon>
        <taxon>Pantevenvirales</taxon>
        <taxon>Straboviridae</taxon>
        <taxon>Tevenvirinae</taxon>
        <taxon>Gelderlandvirus</taxon>
        <taxon>Gelderlandvirus stp4a</taxon>
    </lineage>
</organism>
<name>A0A0B4L9H5_9CAUD</name>
<dbReference type="KEGG" id="vg:23681119"/>
<dbReference type="InterPro" id="IPR043876">
    <property type="entry name" value="DUF5856"/>
</dbReference>
<reference evidence="1" key="1">
    <citation type="submission" date="2015-06" db="EMBL/GenBank/DDBJ databases">
        <title>Genomic characterization of STP4-a, a novel T4 virulent phage infecting Salmonella.</title>
        <authorList>
            <person name="Li M."/>
            <person name="Wang J."/>
            <person name="Lin H."/>
            <person name="Han F."/>
        </authorList>
    </citation>
    <scope>NUCLEOTIDE SEQUENCE [LARGE SCALE GENOMIC DNA]</scope>
</reference>
<dbReference type="GeneID" id="23681119"/>
<evidence type="ECO:0000313" key="1">
    <source>
        <dbReference type="EMBL" id="AHJ86956.1"/>
    </source>
</evidence>
<dbReference type="RefSeq" id="YP_009126309.1">
    <property type="nucleotide sequence ID" value="NC_026607.2"/>
</dbReference>
<dbReference type="Proteomes" id="UP000032000">
    <property type="component" value="Segment"/>
</dbReference>
<accession>A0A0B4L9H5</accession>
<keyword evidence="2" id="KW-1185">Reference proteome</keyword>
<proteinExistence type="predicted"/>